<sequence>DDGGTAVGTEQMVDQSNAVFEAMVAYGPKNERPDVVKTVTEERDDVTPALFGKTANQAMDELDKHTR</sequence>
<evidence type="ECO:0000313" key="2">
    <source>
        <dbReference type="EMBL" id="OXM48897.1"/>
    </source>
</evidence>
<name>A0A229RQH1_AMYAL</name>
<gene>
    <name evidence="2" type="ORF">CFP75_20795</name>
</gene>
<protein>
    <submittedName>
        <fullName evidence="2">Uncharacterized protein</fullName>
    </submittedName>
</protein>
<proteinExistence type="predicted"/>
<dbReference type="AlphaFoldDB" id="A0A229RQH1"/>
<dbReference type="EMBL" id="NMQU01000057">
    <property type="protein sequence ID" value="OXM48897.1"/>
    <property type="molecule type" value="Genomic_DNA"/>
</dbReference>
<accession>A0A229RQH1</accession>
<evidence type="ECO:0000313" key="3">
    <source>
        <dbReference type="Proteomes" id="UP000215563"/>
    </source>
</evidence>
<reference evidence="2 3" key="1">
    <citation type="submission" date="2017-07" db="EMBL/GenBank/DDBJ databases">
        <title>Amycolatopsis alba DSM 44262 Genome sequencing and assembly.</title>
        <authorList>
            <person name="Kaur N."/>
            <person name="Mayilraj S."/>
        </authorList>
    </citation>
    <scope>NUCLEOTIDE SEQUENCE [LARGE SCALE GENOMIC DNA]</scope>
    <source>
        <strain evidence="2 3">DSM 44262</strain>
    </source>
</reference>
<dbReference type="Proteomes" id="UP000215563">
    <property type="component" value="Unassembled WGS sequence"/>
</dbReference>
<dbReference type="RefSeq" id="WP_169730375.1">
    <property type="nucleotide sequence ID" value="NZ_NMQU01000057.1"/>
</dbReference>
<feature type="region of interest" description="Disordered" evidence="1">
    <location>
        <begin position="47"/>
        <end position="67"/>
    </location>
</feature>
<comment type="caution">
    <text evidence="2">The sequence shown here is derived from an EMBL/GenBank/DDBJ whole genome shotgun (WGS) entry which is preliminary data.</text>
</comment>
<organism evidence="2 3">
    <name type="scientific">Amycolatopsis alba DSM 44262</name>
    <dbReference type="NCBI Taxonomy" id="1125972"/>
    <lineage>
        <taxon>Bacteria</taxon>
        <taxon>Bacillati</taxon>
        <taxon>Actinomycetota</taxon>
        <taxon>Actinomycetes</taxon>
        <taxon>Pseudonocardiales</taxon>
        <taxon>Pseudonocardiaceae</taxon>
        <taxon>Amycolatopsis</taxon>
    </lineage>
</organism>
<feature type="non-terminal residue" evidence="2">
    <location>
        <position position="1"/>
    </location>
</feature>
<evidence type="ECO:0000256" key="1">
    <source>
        <dbReference type="SAM" id="MobiDB-lite"/>
    </source>
</evidence>
<keyword evidence="3" id="KW-1185">Reference proteome</keyword>